<dbReference type="InterPro" id="IPR024869">
    <property type="entry name" value="FAM20"/>
</dbReference>
<accession>A0AAV6V2L3</accession>
<feature type="binding site" evidence="7">
    <location>
        <position position="205"/>
    </location>
    <ligand>
        <name>ATP</name>
        <dbReference type="ChEBI" id="CHEBI:30616"/>
    </ligand>
</feature>
<keyword evidence="10" id="KW-0472">Membrane</keyword>
<gene>
    <name evidence="12" type="ORF">JTE90_023363</name>
</gene>
<evidence type="ECO:0000256" key="4">
    <source>
        <dbReference type="ARBA" id="ARBA00023157"/>
    </source>
</evidence>
<dbReference type="AlphaFoldDB" id="A0AAV6V2L3"/>
<keyword evidence="13" id="KW-1185">Reference proteome</keyword>
<evidence type="ECO:0000256" key="9">
    <source>
        <dbReference type="SAM" id="MobiDB-lite"/>
    </source>
</evidence>
<keyword evidence="8" id="KW-0479">Metal-binding</keyword>
<evidence type="ECO:0000259" key="11">
    <source>
        <dbReference type="Pfam" id="PF06702"/>
    </source>
</evidence>
<dbReference type="PANTHER" id="PTHR12450">
    <property type="entry name" value="DENTIN MATRIX PROTEIN 4 PROTEIN FAM20"/>
    <property type="match status" value="1"/>
</dbReference>
<evidence type="ECO:0000256" key="8">
    <source>
        <dbReference type="PIRSR" id="PIRSR624869-3"/>
    </source>
</evidence>
<feature type="region of interest" description="Disordered" evidence="9">
    <location>
        <begin position="65"/>
        <end position="95"/>
    </location>
</feature>
<keyword evidence="3" id="KW-0333">Golgi apparatus</keyword>
<keyword evidence="10" id="KW-1133">Transmembrane helix</keyword>
<dbReference type="GO" id="GO:0005524">
    <property type="term" value="F:ATP binding"/>
    <property type="evidence" value="ECO:0007669"/>
    <property type="project" value="UniProtKB-KW"/>
</dbReference>
<evidence type="ECO:0000256" key="7">
    <source>
        <dbReference type="PIRSR" id="PIRSR624869-2"/>
    </source>
</evidence>
<evidence type="ECO:0000256" key="3">
    <source>
        <dbReference type="ARBA" id="ARBA00023034"/>
    </source>
</evidence>
<feature type="transmembrane region" description="Helical" evidence="10">
    <location>
        <begin position="7"/>
        <end position="24"/>
    </location>
</feature>
<proteinExistence type="inferred from homology"/>
<keyword evidence="5" id="KW-0325">Glycoprotein</keyword>
<sequence length="402" mass="46593">MKLSHRLAAITGGISLLFLVIFVMDNGLQMNDLNVDTELHGRQHYMFHRKFLNREESSKISGEAHNQPLNVMPFPPSKSRNSSTSTTLPPTTKEPRDEFLDLYKYSTLNREFRKYMEWPPYYRLPKENPTLGAYLGIQITDNMTNWEKFHLEISKYYMYPEDATTVNAMLNDLAKQKIVGVVQLPGGTQIKLLMTFENGGKALFKPMRFPREVETLPNHFYFTDFERHVSEIASYHLDKILGFRRAPPVVGRKVNISAEIYPLAEPELHKTFFVSPAGNVCFHGQCSYYCDTGHAVCGDPDMLEGSLSAWLPANNVLHHKPVRSPWRRSYNKRRKAPWESDNYYCINQVKPNPPYDHGRRLYDVMDLAIFDFLTGNMDRHHYDEFTTFGNDSSIIHWDHGRG</sequence>
<evidence type="ECO:0000313" key="12">
    <source>
        <dbReference type="EMBL" id="KAG8189856.1"/>
    </source>
</evidence>
<comment type="similarity">
    <text evidence="2">Belongs to the FAM20 family.</text>
</comment>
<dbReference type="PANTHER" id="PTHR12450:SF22">
    <property type="entry name" value="EXTRACELLULAR SERINE_THREONINE PROTEIN CG31145"/>
    <property type="match status" value="1"/>
</dbReference>
<evidence type="ECO:0000256" key="6">
    <source>
        <dbReference type="PIRSR" id="PIRSR624869-1"/>
    </source>
</evidence>
<feature type="binding site" evidence="7">
    <location>
        <position position="398"/>
    </location>
    <ligand>
        <name>ATP</name>
        <dbReference type="ChEBI" id="CHEBI:30616"/>
    </ligand>
</feature>
<keyword evidence="10" id="KW-0812">Transmembrane</keyword>
<keyword evidence="8" id="KW-0464">Manganese</keyword>
<dbReference type="EMBL" id="JAFNEN010000201">
    <property type="protein sequence ID" value="KAG8189856.1"/>
    <property type="molecule type" value="Genomic_DNA"/>
</dbReference>
<dbReference type="GO" id="GO:0046872">
    <property type="term" value="F:metal ion binding"/>
    <property type="evidence" value="ECO:0007669"/>
    <property type="project" value="UniProtKB-KW"/>
</dbReference>
<dbReference type="Proteomes" id="UP000827092">
    <property type="component" value="Unassembled WGS sequence"/>
</dbReference>
<feature type="non-terminal residue" evidence="12">
    <location>
        <position position="402"/>
    </location>
</feature>
<comment type="subcellular location">
    <subcellularLocation>
        <location evidence="1">Golgi apparatus</location>
    </subcellularLocation>
</comment>
<feature type="compositionally biased region" description="Low complexity" evidence="9">
    <location>
        <begin position="82"/>
        <end position="91"/>
    </location>
</feature>
<feature type="binding site" evidence="8">
    <location>
        <position position="226"/>
    </location>
    <ligand>
        <name>Mn(2+)</name>
        <dbReference type="ChEBI" id="CHEBI:29035"/>
    </ligand>
</feature>
<keyword evidence="4" id="KW-1015">Disulfide bond</keyword>
<feature type="domain" description="FAM20 C-terminal" evidence="11">
    <location>
        <begin position="272"/>
        <end position="402"/>
    </location>
</feature>
<feature type="binding site" evidence="7">
    <location>
        <position position="189"/>
    </location>
    <ligand>
        <name>ATP</name>
        <dbReference type="ChEBI" id="CHEBI:30616"/>
    </ligand>
</feature>
<keyword evidence="7" id="KW-0547">Nucleotide-binding</keyword>
<dbReference type="GO" id="GO:0005794">
    <property type="term" value="C:Golgi apparatus"/>
    <property type="evidence" value="ECO:0007669"/>
    <property type="project" value="UniProtKB-SubCell"/>
</dbReference>
<comment type="cofactor">
    <cofactor evidence="8">
        <name>Mn(2+)</name>
        <dbReference type="ChEBI" id="CHEBI:29035"/>
    </cofactor>
</comment>
<keyword evidence="7" id="KW-0067">ATP-binding</keyword>
<dbReference type="Pfam" id="PF06702">
    <property type="entry name" value="Fam20C"/>
    <property type="match status" value="1"/>
</dbReference>
<feature type="binding site" evidence="7">
    <location>
        <begin position="308"/>
        <end position="311"/>
    </location>
    <ligand>
        <name>ATP</name>
        <dbReference type="ChEBI" id="CHEBI:30616"/>
    </ligand>
</feature>
<organism evidence="12 13">
    <name type="scientific">Oedothorax gibbosus</name>
    <dbReference type="NCBI Taxonomy" id="931172"/>
    <lineage>
        <taxon>Eukaryota</taxon>
        <taxon>Metazoa</taxon>
        <taxon>Ecdysozoa</taxon>
        <taxon>Arthropoda</taxon>
        <taxon>Chelicerata</taxon>
        <taxon>Arachnida</taxon>
        <taxon>Araneae</taxon>
        <taxon>Araneomorphae</taxon>
        <taxon>Entelegynae</taxon>
        <taxon>Araneoidea</taxon>
        <taxon>Linyphiidae</taxon>
        <taxon>Erigoninae</taxon>
        <taxon>Oedothorax</taxon>
    </lineage>
</organism>
<protein>
    <recommendedName>
        <fullName evidence="11">FAM20 C-terminal domain-containing protein</fullName>
    </recommendedName>
</protein>
<reference evidence="12 13" key="1">
    <citation type="journal article" date="2022" name="Nat. Ecol. Evol.">
        <title>A masculinizing supergene underlies an exaggerated male reproductive morph in a spider.</title>
        <authorList>
            <person name="Hendrickx F."/>
            <person name="De Corte Z."/>
            <person name="Sonet G."/>
            <person name="Van Belleghem S.M."/>
            <person name="Kostlbacher S."/>
            <person name="Vangestel C."/>
        </authorList>
    </citation>
    <scope>NUCLEOTIDE SEQUENCE [LARGE SCALE GENOMIC DNA]</scope>
    <source>
        <strain evidence="12">W744_W776</strain>
    </source>
</reference>
<evidence type="ECO:0000256" key="1">
    <source>
        <dbReference type="ARBA" id="ARBA00004555"/>
    </source>
</evidence>
<name>A0AAV6V2L3_9ARAC</name>
<evidence type="ECO:0000313" key="13">
    <source>
        <dbReference type="Proteomes" id="UP000827092"/>
    </source>
</evidence>
<feature type="active site" evidence="6">
    <location>
        <position position="378"/>
    </location>
</feature>
<evidence type="ECO:0000256" key="2">
    <source>
        <dbReference type="ARBA" id="ARBA00006557"/>
    </source>
</evidence>
<comment type="caution">
    <text evidence="12">The sequence shown here is derived from an EMBL/GenBank/DDBJ whole genome shotgun (WGS) entry which is preliminary data.</text>
</comment>
<feature type="binding site" evidence="7">
    <location>
        <position position="226"/>
    </location>
    <ligand>
        <name>ATP</name>
        <dbReference type="ChEBI" id="CHEBI:30616"/>
    </ligand>
</feature>
<evidence type="ECO:0000256" key="10">
    <source>
        <dbReference type="SAM" id="Phobius"/>
    </source>
</evidence>
<dbReference type="InterPro" id="IPR009581">
    <property type="entry name" value="FAM20_C"/>
</dbReference>
<evidence type="ECO:0000256" key="5">
    <source>
        <dbReference type="ARBA" id="ARBA00023180"/>
    </source>
</evidence>
<feature type="binding site" evidence="8">
    <location>
        <position position="398"/>
    </location>
    <ligand>
        <name>Mn(2+)</name>
        <dbReference type="ChEBI" id="CHEBI:29035"/>
    </ligand>
</feature>
<dbReference type="GO" id="GO:0004674">
    <property type="term" value="F:protein serine/threonine kinase activity"/>
    <property type="evidence" value="ECO:0007669"/>
    <property type="project" value="TreeGrafter"/>
</dbReference>